<evidence type="ECO:0000313" key="4">
    <source>
        <dbReference type="Proteomes" id="UP000189933"/>
    </source>
</evidence>
<dbReference type="EMBL" id="FUXM01000005">
    <property type="protein sequence ID" value="SJZ71159.1"/>
    <property type="molecule type" value="Genomic_DNA"/>
</dbReference>
<dbReference type="RefSeq" id="WP_078664840.1">
    <property type="nucleotide sequence ID" value="NZ_FUXM01000005.1"/>
</dbReference>
<evidence type="ECO:0000313" key="3">
    <source>
        <dbReference type="EMBL" id="SJZ71159.1"/>
    </source>
</evidence>
<dbReference type="AlphaFoldDB" id="A0A1T4MVS5"/>
<dbReference type="InterPro" id="IPR001296">
    <property type="entry name" value="Glyco_trans_1"/>
</dbReference>
<dbReference type="Proteomes" id="UP000189933">
    <property type="component" value="Unassembled WGS sequence"/>
</dbReference>
<dbReference type="CDD" id="cd03801">
    <property type="entry name" value="GT4_PimA-like"/>
    <property type="match status" value="1"/>
</dbReference>
<proteinExistence type="predicted"/>
<accession>A0A1T4MVS5</accession>
<dbReference type="InterPro" id="IPR028098">
    <property type="entry name" value="Glyco_trans_4-like_N"/>
</dbReference>
<dbReference type="InterPro" id="IPR050194">
    <property type="entry name" value="Glycosyltransferase_grp1"/>
</dbReference>
<dbReference type="Gene3D" id="3.40.50.2000">
    <property type="entry name" value="Glycogen Phosphorylase B"/>
    <property type="match status" value="2"/>
</dbReference>
<dbReference type="OrthoDB" id="9810929at2"/>
<feature type="domain" description="Glycosyltransferase subfamily 4-like N-terminal" evidence="2">
    <location>
        <begin position="14"/>
        <end position="182"/>
    </location>
</feature>
<dbReference type="PANTHER" id="PTHR45947:SF3">
    <property type="entry name" value="SULFOQUINOVOSYL TRANSFERASE SQD2"/>
    <property type="match status" value="1"/>
</dbReference>
<organism evidence="3 4">
    <name type="scientific">Carboxydocella sporoproducens DSM 16521</name>
    <dbReference type="NCBI Taxonomy" id="1121270"/>
    <lineage>
        <taxon>Bacteria</taxon>
        <taxon>Bacillati</taxon>
        <taxon>Bacillota</taxon>
        <taxon>Clostridia</taxon>
        <taxon>Eubacteriales</taxon>
        <taxon>Clostridiales Family XVI. Incertae Sedis</taxon>
        <taxon>Carboxydocella</taxon>
    </lineage>
</organism>
<evidence type="ECO:0000259" key="2">
    <source>
        <dbReference type="Pfam" id="PF13439"/>
    </source>
</evidence>
<sequence length="408" mass="46407">MRIAQIHWAFPPIIGGVESHLAMLGPALVEKGCQVSLLTGAVPGEPEMAEYEGMTVKRTPLLDLNSLNPEIIAARAEEIRTEFKNFIEQFKPDMLHVHNMHYFSPVHADILFELKKEYGIPLILTSHNVWADSDPTWQEMNKRAQAWDAIIAVSHYIKREMIRVGYEEKKITVIHHGIDLNRFVPPGSKDLAEIERIYPQFKGRRVIFHPARMSLDKGCHISVQALAEIRREFPGVLLVLAGTSKTVDWGSHQQKHVRQIMDLIEELQLQDHVFVKLFAWSEMPLVYQAAEFCIYPSCFEEPFGLVMLESMASERPIIVSRAGGMPEIVRDGINGYIVPMGDARALAERCCRLLADPIACRQMGKTGRRMVEKFWTREVMTEATLAVYKKVSRGKGVDYEQLQPYQAG</sequence>
<feature type="domain" description="Glycosyl transferase family 1" evidence="1">
    <location>
        <begin position="194"/>
        <end position="369"/>
    </location>
</feature>
<keyword evidence="4" id="KW-1185">Reference proteome</keyword>
<reference evidence="4" key="1">
    <citation type="submission" date="2017-02" db="EMBL/GenBank/DDBJ databases">
        <authorList>
            <person name="Varghese N."/>
            <person name="Submissions S."/>
        </authorList>
    </citation>
    <scope>NUCLEOTIDE SEQUENCE [LARGE SCALE GENOMIC DNA]</scope>
    <source>
        <strain evidence="4">DSM 16521</strain>
    </source>
</reference>
<dbReference type="SUPFAM" id="SSF53756">
    <property type="entry name" value="UDP-Glycosyltransferase/glycogen phosphorylase"/>
    <property type="match status" value="1"/>
</dbReference>
<gene>
    <name evidence="3" type="ORF">SAMN02745885_00734</name>
</gene>
<dbReference type="Pfam" id="PF13439">
    <property type="entry name" value="Glyco_transf_4"/>
    <property type="match status" value="1"/>
</dbReference>
<protein>
    <submittedName>
        <fullName evidence="3">Glycosyltransferase involved in cell wall bisynthesis</fullName>
    </submittedName>
</protein>
<dbReference type="Pfam" id="PF00534">
    <property type="entry name" value="Glycos_transf_1"/>
    <property type="match status" value="1"/>
</dbReference>
<dbReference type="GO" id="GO:0016757">
    <property type="term" value="F:glycosyltransferase activity"/>
    <property type="evidence" value="ECO:0007669"/>
    <property type="project" value="InterPro"/>
</dbReference>
<name>A0A1T4MVS5_9FIRM</name>
<dbReference type="PANTHER" id="PTHR45947">
    <property type="entry name" value="SULFOQUINOVOSYL TRANSFERASE SQD2"/>
    <property type="match status" value="1"/>
</dbReference>
<keyword evidence="3" id="KW-0808">Transferase</keyword>
<evidence type="ECO:0000259" key="1">
    <source>
        <dbReference type="Pfam" id="PF00534"/>
    </source>
</evidence>